<evidence type="ECO:0000259" key="1">
    <source>
        <dbReference type="Pfam" id="PF12697"/>
    </source>
</evidence>
<organism evidence="2 3">
    <name type="scientific">Puniceispirillum marinum (strain IMCC1322)</name>
    <dbReference type="NCBI Taxonomy" id="488538"/>
    <lineage>
        <taxon>Bacteria</taxon>
        <taxon>Pseudomonadati</taxon>
        <taxon>Pseudomonadota</taxon>
        <taxon>Alphaproteobacteria</taxon>
        <taxon>Candidatus Puniceispirillales</taxon>
        <taxon>Candidatus Puniceispirillaceae</taxon>
        <taxon>Candidatus Puniceispirillum</taxon>
    </lineage>
</organism>
<dbReference type="Gene3D" id="3.40.50.1820">
    <property type="entry name" value="alpha/beta hydrolase"/>
    <property type="match status" value="1"/>
</dbReference>
<sequence length="265" mass="28554">MKHNLHGTQIHLATGGRDFDPAGDVLVMLHGSGQNHLSWILQSRHFAHHGYSVLVPDFPGHGLSEGAPLETIEDMAAWVIDLLNSLGVKTACLVGHSQGCLVTIEAAASHPDRITHLVLIAGAMAIPVNEVLLDMSDQALEKAIAMLTSFGHGPDAHKYDHSLPGHSFIDFGKRVMAINNRAALKADFTACNKYSHGSTAAASIRQPTLCLLAQKDRNTPLKFGKMMAEAINDCTLEIINNAGHMLPVERPLAVNAAMRDFLGNR</sequence>
<dbReference type="SUPFAM" id="SSF53474">
    <property type="entry name" value="alpha/beta-Hydrolases"/>
    <property type="match status" value="1"/>
</dbReference>
<feature type="domain" description="AB hydrolase-1" evidence="1">
    <location>
        <begin position="26"/>
        <end position="257"/>
    </location>
</feature>
<dbReference type="KEGG" id="apb:SAR116_1178"/>
<evidence type="ECO:0000313" key="2">
    <source>
        <dbReference type="EMBL" id="ADE39421.1"/>
    </source>
</evidence>
<dbReference type="STRING" id="488538.SAR116_1178"/>
<dbReference type="PANTHER" id="PTHR43798">
    <property type="entry name" value="MONOACYLGLYCEROL LIPASE"/>
    <property type="match status" value="1"/>
</dbReference>
<dbReference type="OrthoDB" id="9804723at2"/>
<proteinExistence type="predicted"/>
<dbReference type="InterPro" id="IPR029058">
    <property type="entry name" value="AB_hydrolase_fold"/>
</dbReference>
<dbReference type="PRINTS" id="PR00111">
    <property type="entry name" value="ABHYDROLASE"/>
</dbReference>
<reference evidence="2 3" key="1">
    <citation type="journal article" date="2010" name="J. Bacteriol.">
        <title>Complete genome sequence of "Candidatus Puniceispirillum marinum" IMCC1322, a representative of the SAR116 clade in the Alphaproteobacteria.</title>
        <authorList>
            <person name="Oh H.M."/>
            <person name="Kwon K.K."/>
            <person name="Kang I."/>
            <person name="Kang S.G."/>
            <person name="Lee J.H."/>
            <person name="Kim S.J."/>
            <person name="Cho J.C."/>
        </authorList>
    </citation>
    <scope>NUCLEOTIDE SEQUENCE [LARGE SCALE GENOMIC DNA]</scope>
    <source>
        <strain evidence="2 3">IMCC1322</strain>
    </source>
</reference>
<gene>
    <name evidence="2" type="ordered locus">SAR116_1178</name>
</gene>
<accession>D5BT24</accession>
<dbReference type="EC" id="3.1.1.1" evidence="2"/>
<dbReference type="GO" id="GO:0106435">
    <property type="term" value="F:carboxylesterase activity"/>
    <property type="evidence" value="ECO:0007669"/>
    <property type="project" value="UniProtKB-EC"/>
</dbReference>
<keyword evidence="3" id="KW-1185">Reference proteome</keyword>
<keyword evidence="2" id="KW-0378">Hydrolase</keyword>
<name>D5BT24_PUNMI</name>
<dbReference type="InterPro" id="IPR000073">
    <property type="entry name" value="AB_hydrolase_1"/>
</dbReference>
<dbReference type="GO" id="GO:0016020">
    <property type="term" value="C:membrane"/>
    <property type="evidence" value="ECO:0007669"/>
    <property type="project" value="TreeGrafter"/>
</dbReference>
<dbReference type="PANTHER" id="PTHR43798:SF33">
    <property type="entry name" value="HYDROLASE, PUTATIVE (AFU_ORTHOLOGUE AFUA_2G14860)-RELATED"/>
    <property type="match status" value="1"/>
</dbReference>
<dbReference type="AlphaFoldDB" id="D5BT24"/>
<dbReference type="RefSeq" id="WP_013046050.1">
    <property type="nucleotide sequence ID" value="NC_014010.1"/>
</dbReference>
<evidence type="ECO:0000313" key="3">
    <source>
        <dbReference type="Proteomes" id="UP000007460"/>
    </source>
</evidence>
<protein>
    <submittedName>
        <fullName evidence="2">Alpha/beta hydrolase fold protein</fullName>
        <ecNumber evidence="2">3.1.1.1</ecNumber>
    </submittedName>
</protein>
<dbReference type="eggNOG" id="COG2267">
    <property type="taxonomic scope" value="Bacteria"/>
</dbReference>
<dbReference type="Pfam" id="PF12697">
    <property type="entry name" value="Abhydrolase_6"/>
    <property type="match status" value="1"/>
</dbReference>
<dbReference type="InterPro" id="IPR050266">
    <property type="entry name" value="AB_hydrolase_sf"/>
</dbReference>
<dbReference type="HOGENOM" id="CLU_020336_50_2_5"/>
<dbReference type="Proteomes" id="UP000007460">
    <property type="component" value="Chromosome"/>
</dbReference>
<dbReference type="EMBL" id="CP001751">
    <property type="protein sequence ID" value="ADE39421.1"/>
    <property type="molecule type" value="Genomic_DNA"/>
</dbReference>